<dbReference type="AlphaFoldDB" id="T1HGI5"/>
<dbReference type="EnsemblMetazoa" id="RPRC003158-RA">
    <property type="protein sequence ID" value="RPRC003158-PA"/>
    <property type="gene ID" value="RPRC003158"/>
</dbReference>
<keyword evidence="2" id="KW-1185">Reference proteome</keyword>
<dbReference type="InParanoid" id="T1HGI5"/>
<evidence type="ECO:0000313" key="1">
    <source>
        <dbReference type="EnsemblMetazoa" id="RPRC003158-PA"/>
    </source>
</evidence>
<accession>T1HGI5</accession>
<dbReference type="VEuPathDB" id="VectorBase:RPRC003158"/>
<organism evidence="1 2">
    <name type="scientific">Rhodnius prolixus</name>
    <name type="common">Triatomid bug</name>
    <dbReference type="NCBI Taxonomy" id="13249"/>
    <lineage>
        <taxon>Eukaryota</taxon>
        <taxon>Metazoa</taxon>
        <taxon>Ecdysozoa</taxon>
        <taxon>Arthropoda</taxon>
        <taxon>Hexapoda</taxon>
        <taxon>Insecta</taxon>
        <taxon>Pterygota</taxon>
        <taxon>Neoptera</taxon>
        <taxon>Paraneoptera</taxon>
        <taxon>Hemiptera</taxon>
        <taxon>Heteroptera</taxon>
        <taxon>Panheteroptera</taxon>
        <taxon>Cimicomorpha</taxon>
        <taxon>Reduviidae</taxon>
        <taxon>Triatominae</taxon>
        <taxon>Rhodnius</taxon>
    </lineage>
</organism>
<dbReference type="EMBL" id="ACPB03018787">
    <property type="status" value="NOT_ANNOTATED_CDS"/>
    <property type="molecule type" value="Genomic_DNA"/>
</dbReference>
<name>T1HGI5_RHOPR</name>
<sequence length="80" mass="9242">MFRINNKNPWEIDCKHLSMQYFTTEWSLEAGAMTYKAKGPNGGAEMDELKHEDPTKVTYQDLGSFLDHFSLNPKLKFKIG</sequence>
<dbReference type="Proteomes" id="UP000015103">
    <property type="component" value="Unassembled WGS sequence"/>
</dbReference>
<proteinExistence type="predicted"/>
<evidence type="ECO:0000313" key="2">
    <source>
        <dbReference type="Proteomes" id="UP000015103"/>
    </source>
</evidence>
<reference evidence="1" key="1">
    <citation type="submission" date="2015-05" db="UniProtKB">
        <authorList>
            <consortium name="EnsemblMetazoa"/>
        </authorList>
    </citation>
    <scope>IDENTIFICATION</scope>
</reference>
<protein>
    <submittedName>
        <fullName evidence="1">Uncharacterized protein</fullName>
    </submittedName>
</protein>
<dbReference type="HOGENOM" id="CLU_2592735_0_0_1"/>